<proteinExistence type="predicted"/>
<organism evidence="1 2">
    <name type="scientific">Phytophthora nicotianae P1569</name>
    <dbReference type="NCBI Taxonomy" id="1317065"/>
    <lineage>
        <taxon>Eukaryota</taxon>
        <taxon>Sar</taxon>
        <taxon>Stramenopiles</taxon>
        <taxon>Oomycota</taxon>
        <taxon>Peronosporomycetes</taxon>
        <taxon>Peronosporales</taxon>
        <taxon>Peronosporaceae</taxon>
        <taxon>Phytophthora</taxon>
    </lineage>
</organism>
<evidence type="ECO:0000313" key="1">
    <source>
        <dbReference type="EMBL" id="ETI47596.1"/>
    </source>
</evidence>
<dbReference type="AlphaFoldDB" id="V9F914"/>
<sequence length="49" mass="5288">MAGAPTLLKADATWSRHPEHQAVFDAVKSSLSTAPSCFEAYSSLLPRLQ</sequence>
<keyword evidence="2" id="KW-1185">Reference proteome</keyword>
<gene>
    <name evidence="1" type="ORF">F443_08227</name>
</gene>
<reference evidence="1 2" key="1">
    <citation type="submission" date="2013-11" db="EMBL/GenBank/DDBJ databases">
        <title>The Genome Sequence of Phytophthora parasitica P1569.</title>
        <authorList>
            <consortium name="The Broad Institute Genomics Platform"/>
            <person name="Russ C."/>
            <person name="Tyler B."/>
            <person name="Panabieres F."/>
            <person name="Shan W."/>
            <person name="Tripathy S."/>
            <person name="Grunwald N."/>
            <person name="Machado M."/>
            <person name="Johnson C.S."/>
            <person name="Arredondo F."/>
            <person name="Hong C."/>
            <person name="Coffey M."/>
            <person name="Young S.K."/>
            <person name="Zeng Q."/>
            <person name="Gargeya S."/>
            <person name="Fitzgerald M."/>
            <person name="Abouelleil A."/>
            <person name="Alvarado L."/>
            <person name="Chapman S.B."/>
            <person name="Gainer-Dewar J."/>
            <person name="Goldberg J."/>
            <person name="Griggs A."/>
            <person name="Gujja S."/>
            <person name="Hansen M."/>
            <person name="Howarth C."/>
            <person name="Imamovic A."/>
            <person name="Ireland A."/>
            <person name="Larimer J."/>
            <person name="McCowan C."/>
            <person name="Murphy C."/>
            <person name="Pearson M."/>
            <person name="Poon T.W."/>
            <person name="Priest M."/>
            <person name="Roberts A."/>
            <person name="Saif S."/>
            <person name="Shea T."/>
            <person name="Sykes S."/>
            <person name="Wortman J."/>
            <person name="Nusbaum C."/>
            <person name="Birren B."/>
        </authorList>
    </citation>
    <scope>NUCLEOTIDE SEQUENCE [LARGE SCALE GENOMIC DNA]</scope>
    <source>
        <strain evidence="1 2">P1569</strain>
    </source>
</reference>
<accession>V9F914</accession>
<dbReference type="Proteomes" id="UP000018721">
    <property type="component" value="Unassembled WGS sequence"/>
</dbReference>
<dbReference type="EMBL" id="ANIZ01001419">
    <property type="protein sequence ID" value="ETI47596.1"/>
    <property type="molecule type" value="Genomic_DNA"/>
</dbReference>
<evidence type="ECO:0000313" key="2">
    <source>
        <dbReference type="Proteomes" id="UP000018721"/>
    </source>
</evidence>
<comment type="caution">
    <text evidence="1">The sequence shown here is derived from an EMBL/GenBank/DDBJ whole genome shotgun (WGS) entry which is preliminary data.</text>
</comment>
<protein>
    <submittedName>
        <fullName evidence="1">Uncharacterized protein</fullName>
    </submittedName>
</protein>
<name>V9F914_PHYNI</name>
<dbReference type="HOGENOM" id="CLU_3145776_0_0_1"/>